<accession>A0AAV0RHG6</accession>
<dbReference type="Pfam" id="PF23598">
    <property type="entry name" value="LRR_14"/>
    <property type="match status" value="1"/>
</dbReference>
<proteinExistence type="inferred from homology"/>
<dbReference type="SUPFAM" id="SSF52540">
    <property type="entry name" value="P-loop containing nucleoside triphosphate hydrolases"/>
    <property type="match status" value="1"/>
</dbReference>
<evidence type="ECO:0000256" key="8">
    <source>
        <dbReference type="ARBA" id="ARBA00022821"/>
    </source>
</evidence>
<organism evidence="18 19">
    <name type="scientific">Linum tenue</name>
    <dbReference type="NCBI Taxonomy" id="586396"/>
    <lineage>
        <taxon>Eukaryota</taxon>
        <taxon>Viridiplantae</taxon>
        <taxon>Streptophyta</taxon>
        <taxon>Embryophyta</taxon>
        <taxon>Tracheophyta</taxon>
        <taxon>Spermatophyta</taxon>
        <taxon>Magnoliopsida</taxon>
        <taxon>eudicotyledons</taxon>
        <taxon>Gunneridae</taxon>
        <taxon>Pentapetalae</taxon>
        <taxon>rosids</taxon>
        <taxon>fabids</taxon>
        <taxon>Malpighiales</taxon>
        <taxon>Linaceae</taxon>
        <taxon>Linum</taxon>
    </lineage>
</organism>
<dbReference type="InterPro" id="IPR000743">
    <property type="entry name" value="Glyco_hydro_28"/>
</dbReference>
<dbReference type="FunFam" id="2.160.20.10:FF:000004">
    <property type="entry name" value="Pectin lyase-like superfamily protein"/>
    <property type="match status" value="1"/>
</dbReference>
<dbReference type="Gene3D" id="3.80.10.10">
    <property type="entry name" value="Ribonuclease Inhibitor"/>
    <property type="match status" value="1"/>
</dbReference>
<dbReference type="Pfam" id="PF00295">
    <property type="entry name" value="Glyco_hydro_28"/>
    <property type="match status" value="1"/>
</dbReference>
<evidence type="ECO:0000259" key="14">
    <source>
        <dbReference type="Pfam" id="PF00931"/>
    </source>
</evidence>
<feature type="domain" description="Disease resistance R13L4/SHOC-2-like LRR" evidence="17">
    <location>
        <begin position="558"/>
        <end position="893"/>
    </location>
</feature>
<feature type="region of interest" description="Disordered" evidence="13">
    <location>
        <begin position="957"/>
        <end position="1019"/>
    </location>
</feature>
<reference evidence="18" key="1">
    <citation type="submission" date="2022-08" db="EMBL/GenBank/DDBJ databases">
        <authorList>
            <person name="Gutierrez-Valencia J."/>
        </authorList>
    </citation>
    <scope>NUCLEOTIDE SEQUENCE</scope>
</reference>
<dbReference type="InterPro" id="IPR011050">
    <property type="entry name" value="Pectin_lyase_fold/virulence"/>
</dbReference>
<feature type="active site" evidence="11">
    <location>
        <position position="1226"/>
    </location>
</feature>
<keyword evidence="7 12" id="KW-0378">Hydrolase</keyword>
<dbReference type="SUPFAM" id="SSF52058">
    <property type="entry name" value="L domain-like"/>
    <property type="match status" value="1"/>
</dbReference>
<feature type="compositionally biased region" description="Gly residues" evidence="13">
    <location>
        <begin position="981"/>
        <end position="1009"/>
    </location>
</feature>
<comment type="caution">
    <text evidence="18">The sequence shown here is derived from an EMBL/GenBank/DDBJ whole genome shotgun (WGS) entry which is preliminary data.</text>
</comment>
<keyword evidence="9 12" id="KW-0326">Glycosidase</keyword>
<keyword evidence="5" id="KW-0677">Repeat</keyword>
<name>A0AAV0RHG6_9ROSI</name>
<dbReference type="Pfam" id="PF00931">
    <property type="entry name" value="NB-ARC"/>
    <property type="match status" value="1"/>
</dbReference>
<evidence type="ECO:0000256" key="2">
    <source>
        <dbReference type="ARBA" id="ARBA00008834"/>
    </source>
</evidence>
<dbReference type="PROSITE" id="PS00502">
    <property type="entry name" value="POLYGALACTURONASE"/>
    <property type="match status" value="1"/>
</dbReference>
<keyword evidence="6" id="KW-0547">Nucleotide-binding</keyword>
<dbReference type="InterPro" id="IPR036388">
    <property type="entry name" value="WH-like_DNA-bd_sf"/>
</dbReference>
<feature type="domain" description="Disease resistance N-terminal" evidence="15">
    <location>
        <begin position="9"/>
        <end position="91"/>
    </location>
</feature>
<dbReference type="GO" id="GO:0006952">
    <property type="term" value="P:defense response"/>
    <property type="evidence" value="ECO:0007669"/>
    <property type="project" value="UniProtKB-KW"/>
</dbReference>
<dbReference type="SUPFAM" id="SSF51126">
    <property type="entry name" value="Pectin lyase-like"/>
    <property type="match status" value="1"/>
</dbReference>
<evidence type="ECO:0000256" key="12">
    <source>
        <dbReference type="RuleBase" id="RU361169"/>
    </source>
</evidence>
<evidence type="ECO:0000256" key="6">
    <source>
        <dbReference type="ARBA" id="ARBA00022741"/>
    </source>
</evidence>
<dbReference type="GO" id="GO:0051707">
    <property type="term" value="P:response to other organism"/>
    <property type="evidence" value="ECO:0007669"/>
    <property type="project" value="UniProtKB-ARBA"/>
</dbReference>
<dbReference type="Gene3D" id="1.10.8.430">
    <property type="entry name" value="Helical domain of apoptotic protease-activating factors"/>
    <property type="match status" value="1"/>
</dbReference>
<dbReference type="InterPro" id="IPR041118">
    <property type="entry name" value="Rx_N"/>
</dbReference>
<evidence type="ECO:0000256" key="11">
    <source>
        <dbReference type="PROSITE-ProRule" id="PRU10052"/>
    </source>
</evidence>
<dbReference type="InterPro" id="IPR038005">
    <property type="entry name" value="RX-like_CC"/>
</dbReference>
<dbReference type="InterPro" id="IPR055414">
    <property type="entry name" value="LRR_R13L4/SHOC2-like"/>
</dbReference>
<evidence type="ECO:0000256" key="3">
    <source>
        <dbReference type="ARBA" id="ARBA00022512"/>
    </source>
</evidence>
<evidence type="ECO:0000259" key="15">
    <source>
        <dbReference type="Pfam" id="PF18052"/>
    </source>
</evidence>
<evidence type="ECO:0000313" key="18">
    <source>
        <dbReference type="EMBL" id="CAI0556506.1"/>
    </source>
</evidence>
<dbReference type="Pfam" id="PF23559">
    <property type="entry name" value="WHD_DRP"/>
    <property type="match status" value="1"/>
</dbReference>
<keyword evidence="10" id="KW-0961">Cell wall biogenesis/degradation</keyword>
<feature type="compositionally biased region" description="Gly residues" evidence="13">
    <location>
        <begin position="957"/>
        <end position="968"/>
    </location>
</feature>
<keyword evidence="19" id="KW-1185">Reference proteome</keyword>
<comment type="subcellular location">
    <subcellularLocation>
        <location evidence="1">Secreted</location>
        <location evidence="1">Cell wall</location>
    </subcellularLocation>
</comment>
<sequence>MAGLPIDYMAQKMEDFLVKEATLYGEARGRVEAMKQELMSMRSFLEDADDPKSTSSKSMETQVAQVRDLVYDVEDIIDKYMYHINKWRGDHTFVWYFKRTVGFPKYFWERRQIATGLRGLNSMIKTIPERYQRYTVDRQESASGSNRGGTLFNSEAALFLNEDDLVGIEAPKEALLGFLTNGDLQRTTISVVGMGGSGKSTLVANLFNSPVVKQNFDCRAWITVSQTFNIDELLRSLIKEFNKSNTEEGIPTTELSVMSYRELTEKLVAYLEQKTYLVVLDDVWSINVWSQIKVVLANGQKGSRVMLTTRMEDIALHFSSEAGSHIYNVKPLDRDKAWELFCRRAFSSRNFKTCSLELQDVANELIDKCEGLPLAITSVGGLLATKSCTLGAWTMVLKNLQWELSNSQMLQSTKSILLLSYNDLPYRLKCCFLYFALFPEDHRIWCDRLIRLWMAEGFVEAGENGVSPEEVGMRYIKELIGRNLLQAVRWEMYGGYGKCKMHDLYREIALTISKQEKFCSVYDGTRLLEDKSSNNRRLSIQQASSEREVANLVEGTSHVRSIIIFARDNHFSLSKLPWSHLRLTRVVDMEKSPLEKLSEQIAVLLNLKYLNLNSTMVKTLPKSIGKLWSLQTLEILSTNIEVLPSEVVKLQNLRHLLSGNLEFGSLREYNKLKGVKVPSGADISSLKNLQALRLVEASGEIVKQLKKMTQLVQLGITNLEGRAQMEDLCSSLQTMQLLQWLVVIASKEEEVLQMDSLNESTSSSSSLQLLGYLILCGKLNNFPDWIRSLQSLATIRLLWSRLPVEEDPVVHLQRMDSLRNVWFNNAYQGTELRFMTGFSNLRALALANLPNLEKLTIGGGGVMPDLGTMLVRDCPNLKVISEGIKCLSKLEDLRLENVSQELVERVRGEDRANFQHIPLIACKYCTSSGSYITPGFGGAAPKPGGAPIGAPGGAAIGAPGGAAPGPGGATSKPSSAPIGGPSAGGSAPGPGGATPGPGGAPIGGPGGSTSGTVGAPVGGPSSGTIFEVTKYGAIPDGKTDMMMAFLKTWVGACNSPTPSTIVIPAGEFVCGLAVVTGPCKAPIEVQVLGTISAKDSIIGDNWFVFKHIENFVLSGTGTFDGKGAGKTEPNAANLRFQSVTNGLVTGITSKDSNFFHMAVLDSKNVTFTKVNITAPGDSLNTDGIHLSMSSDINIIDVTIATGDDCISMVDGVTNVNIEGVTCGPGHGIAIGSLGKYPNESPVTGIHVKNCTLKDTENGVRIKSWPDQEAGVASDIHFDDITLDDVQNAIIIDQEYCPDGACKSKGASKVKISNVTFTNIHGTTTDPDTITLKCSSLNPCEGIALTDIDLTCTKGGAKSTCINVKPIISGKPPPPGC</sequence>
<dbReference type="InterPro" id="IPR012334">
    <property type="entry name" value="Pectin_lyas_fold"/>
</dbReference>
<dbReference type="InterPro" id="IPR002182">
    <property type="entry name" value="NB-ARC"/>
</dbReference>
<dbReference type="GO" id="GO:0043531">
    <property type="term" value="F:ADP binding"/>
    <property type="evidence" value="ECO:0007669"/>
    <property type="project" value="InterPro"/>
</dbReference>
<feature type="domain" description="NB-ARC" evidence="14">
    <location>
        <begin position="169"/>
        <end position="348"/>
    </location>
</feature>
<dbReference type="Gene3D" id="1.10.10.10">
    <property type="entry name" value="Winged helix-like DNA-binding domain superfamily/Winged helix DNA-binding domain"/>
    <property type="match status" value="1"/>
</dbReference>
<dbReference type="SMART" id="SM00710">
    <property type="entry name" value="PbH1"/>
    <property type="match status" value="7"/>
</dbReference>
<dbReference type="PANTHER" id="PTHR31375">
    <property type="match status" value="1"/>
</dbReference>
<dbReference type="Proteomes" id="UP001154282">
    <property type="component" value="Unassembled WGS sequence"/>
</dbReference>
<dbReference type="Gene3D" id="3.40.50.300">
    <property type="entry name" value="P-loop containing nucleotide triphosphate hydrolases"/>
    <property type="match status" value="1"/>
</dbReference>
<dbReference type="Gene3D" id="1.20.5.4130">
    <property type="match status" value="1"/>
</dbReference>
<evidence type="ECO:0000256" key="1">
    <source>
        <dbReference type="ARBA" id="ARBA00004191"/>
    </source>
</evidence>
<evidence type="ECO:0000256" key="4">
    <source>
        <dbReference type="ARBA" id="ARBA00022525"/>
    </source>
</evidence>
<dbReference type="InterPro" id="IPR032675">
    <property type="entry name" value="LRR_dom_sf"/>
</dbReference>
<keyword evidence="8" id="KW-0611">Plant defense</keyword>
<dbReference type="InterPro" id="IPR027417">
    <property type="entry name" value="P-loop_NTPase"/>
</dbReference>
<dbReference type="CDD" id="cd14798">
    <property type="entry name" value="RX-CC_like"/>
    <property type="match status" value="1"/>
</dbReference>
<comment type="similarity">
    <text evidence="2 12">Belongs to the glycosyl hydrolase 28 family.</text>
</comment>
<dbReference type="Gene3D" id="2.160.20.10">
    <property type="entry name" value="Single-stranded right-handed beta-helix, Pectin lyase-like"/>
    <property type="match status" value="1"/>
</dbReference>
<dbReference type="InterPro" id="IPR006626">
    <property type="entry name" value="PbH1"/>
</dbReference>
<evidence type="ECO:0000256" key="7">
    <source>
        <dbReference type="ARBA" id="ARBA00022801"/>
    </source>
</evidence>
<dbReference type="GO" id="GO:0005975">
    <property type="term" value="P:carbohydrate metabolic process"/>
    <property type="evidence" value="ECO:0007669"/>
    <property type="project" value="InterPro"/>
</dbReference>
<evidence type="ECO:0000256" key="5">
    <source>
        <dbReference type="ARBA" id="ARBA00022737"/>
    </source>
</evidence>
<dbReference type="GO" id="GO:0004650">
    <property type="term" value="F:polygalacturonase activity"/>
    <property type="evidence" value="ECO:0007669"/>
    <property type="project" value="InterPro"/>
</dbReference>
<keyword evidence="4" id="KW-0964">Secreted</keyword>
<dbReference type="InterPro" id="IPR042197">
    <property type="entry name" value="Apaf_helical"/>
</dbReference>
<protein>
    <submittedName>
        <fullName evidence="18">Uncharacterized protein</fullName>
    </submittedName>
</protein>
<feature type="domain" description="Disease resistance protein winged helix" evidence="16">
    <location>
        <begin position="437"/>
        <end position="509"/>
    </location>
</feature>
<gene>
    <name evidence="18" type="ORF">LITE_LOCUS48002</name>
</gene>
<evidence type="ECO:0000256" key="10">
    <source>
        <dbReference type="ARBA" id="ARBA00023316"/>
    </source>
</evidence>
<evidence type="ECO:0000259" key="17">
    <source>
        <dbReference type="Pfam" id="PF23598"/>
    </source>
</evidence>
<evidence type="ECO:0000259" key="16">
    <source>
        <dbReference type="Pfam" id="PF23559"/>
    </source>
</evidence>
<evidence type="ECO:0000313" key="19">
    <source>
        <dbReference type="Proteomes" id="UP001154282"/>
    </source>
</evidence>
<keyword evidence="3" id="KW-0134">Cell wall</keyword>
<evidence type="ECO:0000256" key="13">
    <source>
        <dbReference type="SAM" id="MobiDB-lite"/>
    </source>
</evidence>
<dbReference type="InterPro" id="IPR058922">
    <property type="entry name" value="WHD_DRP"/>
</dbReference>
<dbReference type="GO" id="GO:0071555">
    <property type="term" value="P:cell wall organization"/>
    <property type="evidence" value="ECO:0007669"/>
    <property type="project" value="UniProtKB-KW"/>
</dbReference>
<dbReference type="PRINTS" id="PR00364">
    <property type="entry name" value="DISEASERSIST"/>
</dbReference>
<dbReference type="EMBL" id="CAMGYJ010000010">
    <property type="protein sequence ID" value="CAI0556506.1"/>
    <property type="molecule type" value="Genomic_DNA"/>
</dbReference>
<dbReference type="Pfam" id="PF18052">
    <property type="entry name" value="Rx_N"/>
    <property type="match status" value="1"/>
</dbReference>
<dbReference type="FunFam" id="1.10.10.10:FF:000322">
    <property type="entry name" value="Probable disease resistance protein At1g63360"/>
    <property type="match status" value="1"/>
</dbReference>
<dbReference type="FunFam" id="3.40.50.300:FF:001091">
    <property type="entry name" value="Probable disease resistance protein At1g61300"/>
    <property type="match status" value="1"/>
</dbReference>
<evidence type="ECO:0000256" key="9">
    <source>
        <dbReference type="ARBA" id="ARBA00023295"/>
    </source>
</evidence>